<keyword evidence="11" id="KW-1185">Reference proteome</keyword>
<dbReference type="GO" id="GO:1990904">
    <property type="term" value="C:ribonucleoprotein complex"/>
    <property type="evidence" value="ECO:0007669"/>
    <property type="project" value="UniProtKB-KW"/>
</dbReference>
<evidence type="ECO:0000256" key="5">
    <source>
        <dbReference type="ARBA" id="ARBA00022980"/>
    </source>
</evidence>
<comment type="similarity">
    <text evidence="2">Belongs to the bacterial ribosomal protein bS18 family. Mitochondrion-specific ribosomal protein mS40 subfamily.</text>
</comment>
<evidence type="ECO:0000256" key="10">
    <source>
        <dbReference type="ARBA" id="ARBA00035515"/>
    </source>
</evidence>
<dbReference type="GO" id="GO:0005739">
    <property type="term" value="C:mitochondrion"/>
    <property type="evidence" value="ECO:0007669"/>
    <property type="project" value="UniProtKB-SubCell"/>
</dbReference>
<dbReference type="InterPro" id="IPR001648">
    <property type="entry name" value="Ribosomal_bS18"/>
</dbReference>
<reference evidence="12" key="1">
    <citation type="submission" date="2025-08" db="UniProtKB">
        <authorList>
            <consortium name="RefSeq"/>
        </authorList>
    </citation>
    <scope>IDENTIFICATION</scope>
    <source>
        <tissue evidence="12">Whole organism</tissue>
    </source>
</reference>
<dbReference type="Pfam" id="PF01084">
    <property type="entry name" value="Ribosomal_S18"/>
    <property type="match status" value="1"/>
</dbReference>
<dbReference type="PANTHER" id="PTHR13329">
    <property type="entry name" value="MITOCHONDRIAL RIBOSOMAL PROTEIN S18B"/>
    <property type="match status" value="1"/>
</dbReference>
<keyword evidence="6" id="KW-0496">Mitochondrion</keyword>
<dbReference type="CTD" id="28973"/>
<organism evidence="11 12">
    <name type="scientific">Hyalella azteca</name>
    <name type="common">Amphipod</name>
    <dbReference type="NCBI Taxonomy" id="294128"/>
    <lineage>
        <taxon>Eukaryota</taxon>
        <taxon>Metazoa</taxon>
        <taxon>Ecdysozoa</taxon>
        <taxon>Arthropoda</taxon>
        <taxon>Crustacea</taxon>
        <taxon>Multicrustacea</taxon>
        <taxon>Malacostraca</taxon>
        <taxon>Eumalacostraca</taxon>
        <taxon>Peracarida</taxon>
        <taxon>Amphipoda</taxon>
        <taxon>Senticaudata</taxon>
        <taxon>Talitrida</taxon>
        <taxon>Talitroidea</taxon>
        <taxon>Hyalellidae</taxon>
        <taxon>Hyalella</taxon>
    </lineage>
</organism>
<dbReference type="GeneID" id="108671759"/>
<dbReference type="GO" id="GO:0003735">
    <property type="term" value="F:structural constituent of ribosome"/>
    <property type="evidence" value="ECO:0007669"/>
    <property type="project" value="InterPro"/>
</dbReference>
<dbReference type="KEGG" id="hazt:108671759"/>
<dbReference type="InterPro" id="IPR040054">
    <property type="entry name" value="MRPS18B"/>
</dbReference>
<dbReference type="Proteomes" id="UP000694843">
    <property type="component" value="Unplaced"/>
</dbReference>
<dbReference type="Gene3D" id="4.10.640.10">
    <property type="entry name" value="Ribosomal protein S18"/>
    <property type="match status" value="1"/>
</dbReference>
<dbReference type="GO" id="GO:0005840">
    <property type="term" value="C:ribosome"/>
    <property type="evidence" value="ECO:0007669"/>
    <property type="project" value="UniProtKB-KW"/>
</dbReference>
<keyword evidence="4" id="KW-0809">Transit peptide</keyword>
<dbReference type="OMA" id="GLCREKQ"/>
<evidence type="ECO:0000256" key="9">
    <source>
        <dbReference type="ARBA" id="ARBA00035130"/>
    </source>
</evidence>
<evidence type="ECO:0000256" key="7">
    <source>
        <dbReference type="ARBA" id="ARBA00023274"/>
    </source>
</evidence>
<protein>
    <recommendedName>
        <fullName evidence="9">Small ribosomal subunit protein mS40</fullName>
    </recommendedName>
    <alternativeName>
        <fullName evidence="8">28S ribosomal protein S18-2, mitochondrial</fullName>
    </alternativeName>
    <alternativeName>
        <fullName evidence="10">28S ribosomal protein S18b, mitochondrial</fullName>
    </alternativeName>
</protein>
<evidence type="ECO:0000313" key="12">
    <source>
        <dbReference type="RefSeq" id="XP_018014821.1"/>
    </source>
</evidence>
<evidence type="ECO:0000256" key="6">
    <source>
        <dbReference type="ARBA" id="ARBA00023128"/>
    </source>
</evidence>
<accession>A0A8B7NNV2</accession>
<keyword evidence="3" id="KW-0597">Phosphoprotein</keyword>
<comment type="subcellular location">
    <subcellularLocation>
        <location evidence="1">Mitochondrion</location>
    </subcellularLocation>
</comment>
<evidence type="ECO:0000256" key="4">
    <source>
        <dbReference type="ARBA" id="ARBA00022946"/>
    </source>
</evidence>
<gene>
    <name evidence="12" type="primary">LOC108671759</name>
</gene>
<dbReference type="OrthoDB" id="21463at2759"/>
<evidence type="ECO:0000256" key="3">
    <source>
        <dbReference type="ARBA" id="ARBA00022553"/>
    </source>
</evidence>
<dbReference type="PANTHER" id="PTHR13329:SF2">
    <property type="entry name" value="SMALL RIBOSOMAL SUBUNIT PROTEIN MS40"/>
    <property type="match status" value="1"/>
</dbReference>
<proteinExistence type="inferred from homology"/>
<evidence type="ECO:0000256" key="1">
    <source>
        <dbReference type="ARBA" id="ARBA00004173"/>
    </source>
</evidence>
<dbReference type="AlphaFoldDB" id="A0A8B7NNV2"/>
<keyword evidence="5" id="KW-0689">Ribosomal protein</keyword>
<dbReference type="GO" id="GO:0032543">
    <property type="term" value="P:mitochondrial translation"/>
    <property type="evidence" value="ECO:0007669"/>
    <property type="project" value="InterPro"/>
</dbReference>
<name>A0A8B7NNV2_HYAAZ</name>
<evidence type="ECO:0000313" key="11">
    <source>
        <dbReference type="Proteomes" id="UP000694843"/>
    </source>
</evidence>
<sequence>MAFVTRISWRLPIRLSSDCKLPPVLHRAHSKNLHSCSSSCSSVELPNQTQVIRTPHVQLVTRQLNFQGRRLQSLRLISSSTCLRQESDEENGGEEEKPEGRPVLDLVDGVRLAVRNHKVLEIPVDVSIRYMKSEAYKSTYGDEPVWKKYRRNNPGQYFDLTRPACILGGVLARASACPICRDDYLVVDYRNVELLKQFISPQSGQQYFMKKTCVCQRAFRYLEVAIERAKDMGLLVHDVPIRRYDYRNFYPPELLQSNYTYVEQ</sequence>
<keyword evidence="7" id="KW-0687">Ribonucleoprotein</keyword>
<dbReference type="RefSeq" id="XP_018014821.1">
    <property type="nucleotide sequence ID" value="XM_018159332.2"/>
</dbReference>
<dbReference type="SUPFAM" id="SSF46911">
    <property type="entry name" value="Ribosomal protein S18"/>
    <property type="match status" value="1"/>
</dbReference>
<evidence type="ECO:0000256" key="2">
    <source>
        <dbReference type="ARBA" id="ARBA00006136"/>
    </source>
</evidence>
<evidence type="ECO:0000256" key="8">
    <source>
        <dbReference type="ARBA" id="ARBA00032055"/>
    </source>
</evidence>
<dbReference type="InterPro" id="IPR036870">
    <property type="entry name" value="Ribosomal_bS18_sf"/>
</dbReference>